<keyword evidence="1" id="KW-1133">Transmembrane helix</keyword>
<dbReference type="Proteomes" id="UP001049176">
    <property type="component" value="Chromosome 7"/>
</dbReference>
<feature type="transmembrane region" description="Helical" evidence="1">
    <location>
        <begin position="72"/>
        <end position="90"/>
    </location>
</feature>
<keyword evidence="1" id="KW-0472">Membrane</keyword>
<dbReference type="OrthoDB" id="419711at2759"/>
<protein>
    <submittedName>
        <fullName evidence="2">Uncharacterized protein</fullName>
    </submittedName>
</protein>
<gene>
    <name evidence="2" type="ORF">E1B28_011809</name>
</gene>
<feature type="transmembrane region" description="Helical" evidence="1">
    <location>
        <begin position="153"/>
        <end position="173"/>
    </location>
</feature>
<dbReference type="RefSeq" id="XP_043006676.1">
    <property type="nucleotide sequence ID" value="XM_043156863.1"/>
</dbReference>
<organism evidence="2 3">
    <name type="scientific">Marasmius oreades</name>
    <name type="common">fairy-ring Marasmius</name>
    <dbReference type="NCBI Taxonomy" id="181124"/>
    <lineage>
        <taxon>Eukaryota</taxon>
        <taxon>Fungi</taxon>
        <taxon>Dikarya</taxon>
        <taxon>Basidiomycota</taxon>
        <taxon>Agaricomycotina</taxon>
        <taxon>Agaricomycetes</taxon>
        <taxon>Agaricomycetidae</taxon>
        <taxon>Agaricales</taxon>
        <taxon>Marasmiineae</taxon>
        <taxon>Marasmiaceae</taxon>
        <taxon>Marasmius</taxon>
    </lineage>
</organism>
<sequence length="253" mass="28376">MTTAATLFGADSPFDPYHKLVTSPFFSPTLLACFRALVALYTTATLVFILAYDGTVTKDVQTDFSYLTDLTFIGICSYYWASLVQTVWYIRRGFEGYPLQNWGKTLQVLHLMLQNTVLNLPIIVTIGFWSLIATPSSVDTPVKLLFTNNPPPQWIFLPFMILILGLYTALAYVSHATQGFYSYEFLDPEKQHSLVAAYVLGIVIGEILIFAVVWGIMNLRGKVFPASVRKTGSDLETKGRDDYTYDSLVTNVN</sequence>
<feature type="transmembrane region" description="Helical" evidence="1">
    <location>
        <begin position="111"/>
        <end position="133"/>
    </location>
</feature>
<feature type="transmembrane region" description="Helical" evidence="1">
    <location>
        <begin position="29"/>
        <end position="52"/>
    </location>
</feature>
<reference evidence="2" key="1">
    <citation type="journal article" date="2021" name="Genome Biol. Evol.">
        <title>The assembled and annotated genome of the fairy-ring fungus Marasmius oreades.</title>
        <authorList>
            <person name="Hiltunen M."/>
            <person name="Ament-Velasquez S.L."/>
            <person name="Johannesson H."/>
        </authorList>
    </citation>
    <scope>NUCLEOTIDE SEQUENCE</scope>
    <source>
        <strain evidence="2">03SP1</strain>
    </source>
</reference>
<keyword evidence="1" id="KW-0812">Transmembrane</keyword>
<keyword evidence="3" id="KW-1185">Reference proteome</keyword>
<proteinExistence type="predicted"/>
<accession>A0A9P7RUV5</accession>
<feature type="transmembrane region" description="Helical" evidence="1">
    <location>
        <begin position="194"/>
        <end position="217"/>
    </location>
</feature>
<comment type="caution">
    <text evidence="2">The sequence shown here is derived from an EMBL/GenBank/DDBJ whole genome shotgun (WGS) entry which is preliminary data.</text>
</comment>
<name>A0A9P7RUV5_9AGAR</name>
<evidence type="ECO:0000313" key="2">
    <source>
        <dbReference type="EMBL" id="KAG7090206.1"/>
    </source>
</evidence>
<dbReference type="KEGG" id="more:E1B28_011809"/>
<dbReference type="GeneID" id="66080884"/>
<dbReference type="AlphaFoldDB" id="A0A9P7RUV5"/>
<evidence type="ECO:0000256" key="1">
    <source>
        <dbReference type="SAM" id="Phobius"/>
    </source>
</evidence>
<evidence type="ECO:0000313" key="3">
    <source>
        <dbReference type="Proteomes" id="UP001049176"/>
    </source>
</evidence>
<dbReference type="EMBL" id="CM032187">
    <property type="protein sequence ID" value="KAG7090206.1"/>
    <property type="molecule type" value="Genomic_DNA"/>
</dbReference>